<dbReference type="Pfam" id="PF18962">
    <property type="entry name" value="Por_Secre_tail"/>
    <property type="match status" value="1"/>
</dbReference>
<accession>A0AAE3TDQ9</accession>
<name>A0AAE3TDQ9_9BACT</name>
<evidence type="ECO:0000313" key="2">
    <source>
        <dbReference type="EMBL" id="MDF1613215.1"/>
    </source>
</evidence>
<evidence type="ECO:0000313" key="3">
    <source>
        <dbReference type="Proteomes" id="UP001221302"/>
    </source>
</evidence>
<keyword evidence="3" id="KW-1185">Reference proteome</keyword>
<dbReference type="AlphaFoldDB" id="A0AAE3TDQ9"/>
<dbReference type="InterPro" id="IPR026444">
    <property type="entry name" value="Secre_tail"/>
</dbReference>
<protein>
    <submittedName>
        <fullName evidence="2">T9SS type A sorting domain-containing protein</fullName>
    </submittedName>
</protein>
<reference evidence="2" key="1">
    <citation type="submission" date="2023-03" db="EMBL/GenBank/DDBJ databases">
        <title>Stygiobacter electus gen. nov., sp. nov., facultatively anaerobic thermotolerant bacterium of the class Ignavibacteria from a well of Yessentuki mineral water deposit.</title>
        <authorList>
            <person name="Podosokorskaya O.A."/>
            <person name="Elcheninov A.G."/>
            <person name="Petrova N.F."/>
            <person name="Zavarzina D.G."/>
            <person name="Kublanov I.V."/>
            <person name="Merkel A.Y."/>
        </authorList>
    </citation>
    <scope>NUCLEOTIDE SEQUENCE</scope>
    <source>
        <strain evidence="2">09-Me</strain>
    </source>
</reference>
<evidence type="ECO:0000259" key="1">
    <source>
        <dbReference type="Pfam" id="PF18962"/>
    </source>
</evidence>
<feature type="domain" description="Secretion system C-terminal sorting" evidence="1">
    <location>
        <begin position="424"/>
        <end position="499"/>
    </location>
</feature>
<proteinExistence type="predicted"/>
<dbReference type="NCBIfam" id="TIGR04183">
    <property type="entry name" value="Por_Secre_tail"/>
    <property type="match status" value="1"/>
</dbReference>
<dbReference type="Proteomes" id="UP001221302">
    <property type="component" value="Unassembled WGS sequence"/>
</dbReference>
<dbReference type="RefSeq" id="WP_321536988.1">
    <property type="nucleotide sequence ID" value="NZ_JARGDL010000031.1"/>
</dbReference>
<comment type="caution">
    <text evidence="2">The sequence shown here is derived from an EMBL/GenBank/DDBJ whole genome shotgun (WGS) entry which is preliminary data.</text>
</comment>
<dbReference type="EMBL" id="JARGDL010000031">
    <property type="protein sequence ID" value="MDF1613215.1"/>
    <property type="molecule type" value="Genomic_DNA"/>
</dbReference>
<dbReference type="Gene3D" id="2.60.40.4070">
    <property type="match status" value="1"/>
</dbReference>
<organism evidence="2 3">
    <name type="scientific">Stygiobacter electus</name>
    <dbReference type="NCBI Taxonomy" id="3032292"/>
    <lineage>
        <taxon>Bacteria</taxon>
        <taxon>Pseudomonadati</taxon>
        <taxon>Ignavibacteriota</taxon>
        <taxon>Ignavibacteria</taxon>
        <taxon>Ignavibacteriales</taxon>
        <taxon>Melioribacteraceae</taxon>
        <taxon>Stygiobacter</taxon>
    </lineage>
</organism>
<gene>
    <name evidence="2" type="ORF">P0M35_13715</name>
</gene>
<sequence>MDSQGNAMSILVTVYTFNNSTRNLDVYSSGYTTNSFSGFGDTQTNGAFDISDSNTPNAILGSLAAGGTYYIRIDGQYYIITYSGSGAYGDMKFQYQNGSMSLMWNNSGYNINGPNTWSDKTISLANDFGSDRTSCYGNIHLNSVTLTNVGYSGTTQTREATTFPHTISGEDNQTVNYFTRKWRTWNIGGSNISQSLSYADNYNRTAIYAKQVTATVDKNYSGGYVTINGVVANPTGYMYDDLQNNSVYSSPQGYIDGLYYELSYWTYNGSNYYSNPLQISNPSSNVTIGATFTRRPDNTGKNVHFSTTVGSPIVVYWTDNVNTNVTTYYIYRKVYKNGFWGSETLMGTVNRGVQQFQDPDYLLANYKQYDLINYDVREYFTTDGTYSYPDWNVVYGQLYSIDQNGNMATSVTVEKPTEYSISNYPNPFNSTTKISFAITNDGHVSLKIFDILGREIAVIADQVFTAGRYTFEFDINYLPSGTYIYHLVTDNKIITKKMQVIK</sequence>